<comment type="similarity">
    <text evidence="5 6">Belongs to the FtsA/MreB family.</text>
</comment>
<evidence type="ECO:0000259" key="7">
    <source>
        <dbReference type="SMART" id="SM00842"/>
    </source>
</evidence>
<dbReference type="InterPro" id="IPR020823">
    <property type="entry name" value="Cell_div_FtsA"/>
</dbReference>
<dbReference type="HOGENOM" id="CLU_037850_3_2_6"/>
<dbReference type="GO" id="GO:0043093">
    <property type="term" value="P:FtsZ-dependent cytokinesis"/>
    <property type="evidence" value="ECO:0007669"/>
    <property type="project" value="UniProtKB-UniRule"/>
</dbReference>
<feature type="domain" description="SHS2" evidence="7">
    <location>
        <begin position="9"/>
        <end position="195"/>
    </location>
</feature>
<dbReference type="InterPro" id="IPR003494">
    <property type="entry name" value="SHS2_FtsA"/>
</dbReference>
<name>A5EY19_DICNV</name>
<keyword evidence="3 5" id="KW-0472">Membrane</keyword>
<keyword evidence="2 5" id="KW-0132">Cell division</keyword>
<comment type="subunit">
    <text evidence="5">Self-interacts. Interacts with FtsZ.</text>
</comment>
<dbReference type="CDD" id="cd24048">
    <property type="entry name" value="ASKHA_NBD_FtsA"/>
    <property type="match status" value="1"/>
</dbReference>
<comment type="subcellular location">
    <subcellularLocation>
        <location evidence="5">Cell inner membrane</location>
        <topology evidence="5">Peripheral membrane protein</topology>
        <orientation evidence="5">Cytoplasmic side</orientation>
    </subcellularLocation>
    <text evidence="5">Localizes to the Z ring in an FtsZ-dependent manner. Targeted to the membrane through a conserved C-terminal amphipathic helix.</text>
</comment>
<evidence type="ECO:0000256" key="1">
    <source>
        <dbReference type="ARBA" id="ARBA00022475"/>
    </source>
</evidence>
<dbReference type="NCBIfam" id="TIGR01174">
    <property type="entry name" value="ftsA"/>
    <property type="match status" value="1"/>
</dbReference>
<keyword evidence="4 5" id="KW-0131">Cell cycle</keyword>
<evidence type="ECO:0000313" key="9">
    <source>
        <dbReference type="Proteomes" id="UP000000248"/>
    </source>
</evidence>
<dbReference type="EMBL" id="CP000513">
    <property type="protein sequence ID" value="ABQ13238.1"/>
    <property type="molecule type" value="Genomic_DNA"/>
</dbReference>
<dbReference type="Proteomes" id="UP000000248">
    <property type="component" value="Chromosome"/>
</dbReference>
<dbReference type="STRING" id="246195.DNO_0977"/>
<proteinExistence type="inferred from homology"/>
<dbReference type="GO" id="GO:0006508">
    <property type="term" value="P:proteolysis"/>
    <property type="evidence" value="ECO:0007669"/>
    <property type="project" value="InterPro"/>
</dbReference>
<dbReference type="OrthoDB" id="9810567at2"/>
<dbReference type="RefSeq" id="WP_012031290.1">
    <property type="nucleotide sequence ID" value="NC_009446.1"/>
</dbReference>
<dbReference type="Pfam" id="PF02491">
    <property type="entry name" value="SHS2_FTSA"/>
    <property type="match status" value="1"/>
</dbReference>
<reference evidence="8 9" key="1">
    <citation type="journal article" date="2007" name="Nat. Biotechnol.">
        <title>Genome sequence and identification of candidate vaccine antigens from the animal pathogen Dichelobacter nodosus.</title>
        <authorList>
            <person name="Myers G.S."/>
            <person name="Parker D."/>
            <person name="Al-Hasani K."/>
            <person name="Kennan R.M."/>
            <person name="Seemann T."/>
            <person name="Ren Q."/>
            <person name="Badger J.H."/>
            <person name="Selengut J.D."/>
            <person name="Deboy R.T."/>
            <person name="Tettelin H."/>
            <person name="Boyce J.D."/>
            <person name="McCarl V.P."/>
            <person name="Han X."/>
            <person name="Nelson W.C."/>
            <person name="Madupu R."/>
            <person name="Mohamoud Y."/>
            <person name="Holley T."/>
            <person name="Fedorova N."/>
            <person name="Khouri H."/>
            <person name="Bottomley S.P."/>
            <person name="Whittington R.J."/>
            <person name="Adler B."/>
            <person name="Songer J.G."/>
            <person name="Rood J.I."/>
            <person name="Paulsen I.T."/>
        </authorList>
    </citation>
    <scope>NUCLEOTIDE SEQUENCE [LARGE SCALE GENOMIC DNA]</scope>
    <source>
        <strain evidence="8 9">VCS1703A</strain>
    </source>
</reference>
<dbReference type="PANTHER" id="PTHR32432">
    <property type="entry name" value="CELL DIVISION PROTEIN FTSA-RELATED"/>
    <property type="match status" value="1"/>
</dbReference>
<dbReference type="GO" id="GO:0004190">
    <property type="term" value="F:aspartic-type endopeptidase activity"/>
    <property type="evidence" value="ECO:0007669"/>
    <property type="project" value="InterPro"/>
</dbReference>
<dbReference type="SUPFAM" id="SSF53067">
    <property type="entry name" value="Actin-like ATPase domain"/>
    <property type="match status" value="2"/>
</dbReference>
<dbReference type="PIRSF" id="PIRSF003101">
    <property type="entry name" value="FtsA"/>
    <property type="match status" value="1"/>
</dbReference>
<dbReference type="Gene3D" id="3.30.1490.110">
    <property type="match status" value="1"/>
</dbReference>
<sequence length="406" mass="44285">MINDIDPIQVVVDTGSSRLRVTVAEKYPEHALKILGCGWANDIPCRHGVITDITAVGAALRHAINEAERQSGVEICNVDVAVSGAHIHSFNHQARVDVAHREISQDLLIDTLVRLRDSVQEDNYQLLHALEQSYLVDDCEQIANPQGMIADLLEVRLHFIRAQLNSIQNLRRVLDSCNIGVNQFVFSALASAYAATSAQERELGVCVVDIGAGTSDFMVFEQDKAQFSGGLRVGGDDVSSDLAIALSTTRQAAEELKCRAGALDLSALSHEDLFVPTTAGTARAVDEHVFIEKICKRYDDIFAQLNHALLQSGMQEFSKGGLVLTGGGAQIKGLAEYVSQASKLPVRAATIPNIEGLPEDLQSDAGMMTTLGMFHLIYAPIADHIWVKYANSGIMRRLKRLILKYI</sequence>
<keyword evidence="1 5" id="KW-1003">Cell membrane</keyword>
<keyword evidence="9" id="KW-1185">Reference proteome</keyword>
<comment type="function">
    <text evidence="5 6">Cell division protein that is involved in the assembly of the Z ring. May serve as a membrane anchor for the Z ring.</text>
</comment>
<organism evidence="8 9">
    <name type="scientific">Dichelobacter nodosus (strain VCS1703A)</name>
    <dbReference type="NCBI Taxonomy" id="246195"/>
    <lineage>
        <taxon>Bacteria</taxon>
        <taxon>Pseudomonadati</taxon>
        <taxon>Pseudomonadota</taxon>
        <taxon>Gammaproteobacteria</taxon>
        <taxon>Cardiobacteriales</taxon>
        <taxon>Cardiobacteriaceae</taxon>
        <taxon>Dichelobacter</taxon>
    </lineage>
</organism>
<dbReference type="InterPro" id="IPR001969">
    <property type="entry name" value="Aspartic_peptidase_AS"/>
</dbReference>
<evidence type="ECO:0000256" key="6">
    <source>
        <dbReference type="PIRNR" id="PIRNR003101"/>
    </source>
</evidence>
<dbReference type="eggNOG" id="COG0849">
    <property type="taxonomic scope" value="Bacteria"/>
</dbReference>
<evidence type="ECO:0000256" key="2">
    <source>
        <dbReference type="ARBA" id="ARBA00022618"/>
    </source>
</evidence>
<dbReference type="GO" id="GO:0032153">
    <property type="term" value="C:cell division site"/>
    <property type="evidence" value="ECO:0007669"/>
    <property type="project" value="UniProtKB-UniRule"/>
</dbReference>
<dbReference type="Pfam" id="PF14450">
    <property type="entry name" value="FtsA"/>
    <property type="match status" value="1"/>
</dbReference>
<gene>
    <name evidence="5 8" type="primary">ftsA</name>
    <name evidence="8" type="ordered locus">DNO_0977</name>
</gene>
<keyword evidence="5" id="KW-0997">Cell inner membrane</keyword>
<dbReference type="HAMAP" id="MF_02033">
    <property type="entry name" value="FtsA"/>
    <property type="match status" value="1"/>
</dbReference>
<evidence type="ECO:0000256" key="3">
    <source>
        <dbReference type="ARBA" id="ARBA00023136"/>
    </source>
</evidence>
<evidence type="ECO:0000256" key="4">
    <source>
        <dbReference type="ARBA" id="ARBA00023306"/>
    </source>
</evidence>
<protein>
    <recommendedName>
        <fullName evidence="5 6">Cell division protein FtsA</fullName>
    </recommendedName>
</protein>
<dbReference type="InterPro" id="IPR043129">
    <property type="entry name" value="ATPase_NBD"/>
</dbReference>
<dbReference type="PROSITE" id="PS00141">
    <property type="entry name" value="ASP_PROTEASE"/>
    <property type="match status" value="1"/>
</dbReference>
<dbReference type="GO" id="GO:0009898">
    <property type="term" value="C:cytoplasmic side of plasma membrane"/>
    <property type="evidence" value="ECO:0007669"/>
    <property type="project" value="UniProtKB-UniRule"/>
</dbReference>
<evidence type="ECO:0000256" key="5">
    <source>
        <dbReference type="HAMAP-Rule" id="MF_02033"/>
    </source>
</evidence>
<dbReference type="InterPro" id="IPR050696">
    <property type="entry name" value="FtsA/MreB"/>
</dbReference>
<evidence type="ECO:0000313" key="8">
    <source>
        <dbReference type="EMBL" id="ABQ13238.1"/>
    </source>
</evidence>
<dbReference type="Gene3D" id="3.30.420.40">
    <property type="match status" value="1"/>
</dbReference>
<accession>A5EY19</accession>
<dbReference type="PANTHER" id="PTHR32432:SF4">
    <property type="entry name" value="CELL DIVISION PROTEIN FTSA"/>
    <property type="match status" value="1"/>
</dbReference>
<dbReference type="SMART" id="SM00842">
    <property type="entry name" value="FtsA"/>
    <property type="match status" value="1"/>
</dbReference>
<dbReference type="KEGG" id="dno:DNO_0977"/>
<dbReference type="AlphaFoldDB" id="A5EY19"/>